<evidence type="ECO:0000256" key="2">
    <source>
        <dbReference type="ARBA" id="ARBA00001936"/>
    </source>
</evidence>
<dbReference type="InterPro" id="IPR050980">
    <property type="entry name" value="2C_sensor_his_kinase"/>
</dbReference>
<evidence type="ECO:0000259" key="23">
    <source>
        <dbReference type="PROSITE" id="PS50885"/>
    </source>
</evidence>
<evidence type="ECO:0000256" key="8">
    <source>
        <dbReference type="ARBA" id="ARBA00022679"/>
    </source>
</evidence>
<feature type="transmembrane region" description="Helical" evidence="21">
    <location>
        <begin position="284"/>
        <end position="310"/>
    </location>
</feature>
<keyword evidence="15" id="KW-0902">Two-component regulatory system</keyword>
<keyword evidence="16" id="KW-0346">Stress response</keyword>
<dbReference type="Gene3D" id="1.10.287.130">
    <property type="match status" value="1"/>
</dbReference>
<keyword evidence="14" id="KW-0904">Protein phosphatase</keyword>
<evidence type="ECO:0000256" key="19">
    <source>
        <dbReference type="ARBA" id="ARBA00040454"/>
    </source>
</evidence>
<dbReference type="InterPro" id="IPR003594">
    <property type="entry name" value="HATPase_dom"/>
</dbReference>
<keyword evidence="7" id="KW-0597">Phosphoprotein</keyword>
<keyword evidence="17" id="KW-0843">Virulence</keyword>
<dbReference type="PANTHER" id="PTHR44936:SF9">
    <property type="entry name" value="SENSOR PROTEIN CREC"/>
    <property type="match status" value="1"/>
</dbReference>
<dbReference type="InterPro" id="IPR003660">
    <property type="entry name" value="HAMP_dom"/>
</dbReference>
<dbReference type="GO" id="GO:0005524">
    <property type="term" value="F:ATP binding"/>
    <property type="evidence" value="ECO:0007669"/>
    <property type="project" value="UniProtKB-KW"/>
</dbReference>
<dbReference type="EMBL" id="FOOC01000011">
    <property type="protein sequence ID" value="SFF59815.1"/>
    <property type="molecule type" value="Genomic_DNA"/>
</dbReference>
<evidence type="ECO:0000256" key="17">
    <source>
        <dbReference type="ARBA" id="ARBA00023026"/>
    </source>
</evidence>
<dbReference type="InterPro" id="IPR036097">
    <property type="entry name" value="HisK_dim/P_sf"/>
</dbReference>
<dbReference type="SMART" id="SM00304">
    <property type="entry name" value="HAMP"/>
    <property type="match status" value="1"/>
</dbReference>
<evidence type="ECO:0000256" key="18">
    <source>
        <dbReference type="ARBA" id="ARBA00023211"/>
    </source>
</evidence>
<keyword evidence="25" id="KW-1185">Reference proteome</keyword>
<keyword evidence="6" id="KW-1003">Cell membrane</keyword>
<evidence type="ECO:0000256" key="12">
    <source>
        <dbReference type="ARBA" id="ARBA00022840"/>
    </source>
</evidence>
<dbReference type="Pfam" id="PF00672">
    <property type="entry name" value="HAMP"/>
    <property type="match status" value="1"/>
</dbReference>
<evidence type="ECO:0000256" key="10">
    <source>
        <dbReference type="ARBA" id="ARBA00022777"/>
    </source>
</evidence>
<keyword evidence="10 24" id="KW-0418">Kinase</keyword>
<evidence type="ECO:0000256" key="4">
    <source>
        <dbReference type="ARBA" id="ARBA00004651"/>
    </source>
</evidence>
<comment type="cofactor">
    <cofactor evidence="2">
        <name>Mn(2+)</name>
        <dbReference type="ChEBI" id="CHEBI:29035"/>
    </cofactor>
</comment>
<keyword evidence="21" id="KW-1133">Transmembrane helix</keyword>
<evidence type="ECO:0000313" key="24">
    <source>
        <dbReference type="EMBL" id="SFF59815.1"/>
    </source>
</evidence>
<keyword evidence="21" id="KW-0812">Transmembrane</keyword>
<protein>
    <recommendedName>
        <fullName evidence="19">Signal transduction histidine-protein kinase/phosphatase MprB</fullName>
        <ecNumber evidence="5">2.7.13.3</ecNumber>
    </recommendedName>
    <alternativeName>
        <fullName evidence="20">Mycobacterial persistence regulator B</fullName>
    </alternativeName>
</protein>
<dbReference type="PRINTS" id="PR00344">
    <property type="entry name" value="BCTRLSENSOR"/>
</dbReference>
<dbReference type="PROSITE" id="PS50885">
    <property type="entry name" value="HAMP"/>
    <property type="match status" value="1"/>
</dbReference>
<evidence type="ECO:0000256" key="3">
    <source>
        <dbReference type="ARBA" id="ARBA00001946"/>
    </source>
</evidence>
<keyword evidence="9" id="KW-0547">Nucleotide-binding</keyword>
<comment type="catalytic activity">
    <reaction evidence="1">
        <text>ATP + protein L-histidine = ADP + protein N-phospho-L-histidine.</text>
        <dbReference type="EC" id="2.7.13.3"/>
    </reaction>
</comment>
<dbReference type="CDD" id="cd00075">
    <property type="entry name" value="HATPase"/>
    <property type="match status" value="1"/>
</dbReference>
<dbReference type="Gene3D" id="6.10.340.10">
    <property type="match status" value="1"/>
</dbReference>
<keyword evidence="21" id="KW-0472">Membrane</keyword>
<proteinExistence type="predicted"/>
<dbReference type="SMART" id="SM00388">
    <property type="entry name" value="HisKA"/>
    <property type="match status" value="1"/>
</dbReference>
<evidence type="ECO:0000256" key="6">
    <source>
        <dbReference type="ARBA" id="ARBA00022475"/>
    </source>
</evidence>
<evidence type="ECO:0000256" key="13">
    <source>
        <dbReference type="ARBA" id="ARBA00022842"/>
    </source>
</evidence>
<dbReference type="PANTHER" id="PTHR44936">
    <property type="entry name" value="SENSOR PROTEIN CREC"/>
    <property type="match status" value="1"/>
</dbReference>
<dbReference type="InterPro" id="IPR003661">
    <property type="entry name" value="HisK_dim/P_dom"/>
</dbReference>
<keyword evidence="18" id="KW-0464">Manganese</keyword>
<evidence type="ECO:0000256" key="14">
    <source>
        <dbReference type="ARBA" id="ARBA00022912"/>
    </source>
</evidence>
<dbReference type="RefSeq" id="WP_091534850.1">
    <property type="nucleotide sequence ID" value="NZ_FOOC01000011.1"/>
</dbReference>
<dbReference type="SMART" id="SM00387">
    <property type="entry name" value="HATPase_c"/>
    <property type="match status" value="1"/>
</dbReference>
<feature type="domain" description="Histidine kinase" evidence="22">
    <location>
        <begin position="377"/>
        <end position="584"/>
    </location>
</feature>
<evidence type="ECO:0000256" key="16">
    <source>
        <dbReference type="ARBA" id="ARBA00023016"/>
    </source>
</evidence>
<keyword evidence="13" id="KW-0460">Magnesium</keyword>
<gene>
    <name evidence="24" type="ORF">SAMN04488120_11147</name>
</gene>
<dbReference type="InterPro" id="IPR036890">
    <property type="entry name" value="HATPase_C_sf"/>
</dbReference>
<evidence type="ECO:0000256" key="9">
    <source>
        <dbReference type="ARBA" id="ARBA00022741"/>
    </source>
</evidence>
<dbReference type="GO" id="GO:0005886">
    <property type="term" value="C:plasma membrane"/>
    <property type="evidence" value="ECO:0007669"/>
    <property type="project" value="UniProtKB-SubCell"/>
</dbReference>
<evidence type="ECO:0000256" key="15">
    <source>
        <dbReference type="ARBA" id="ARBA00023012"/>
    </source>
</evidence>
<name>A0A1I2JYA3_9GAMM</name>
<dbReference type="GO" id="GO:0004721">
    <property type="term" value="F:phosphoprotein phosphatase activity"/>
    <property type="evidence" value="ECO:0007669"/>
    <property type="project" value="UniProtKB-KW"/>
</dbReference>
<accession>A0A1I2JYA3</accession>
<dbReference type="STRING" id="1076937.SAMN04488120_11147"/>
<dbReference type="EC" id="2.7.13.3" evidence="5"/>
<dbReference type="AlphaFoldDB" id="A0A1I2JYA3"/>
<evidence type="ECO:0000256" key="7">
    <source>
        <dbReference type="ARBA" id="ARBA00022553"/>
    </source>
</evidence>
<dbReference type="OrthoDB" id="1931120at2"/>
<organism evidence="24 25">
    <name type="scientific">Fontimonas thermophila</name>
    <dbReference type="NCBI Taxonomy" id="1076937"/>
    <lineage>
        <taxon>Bacteria</taxon>
        <taxon>Pseudomonadati</taxon>
        <taxon>Pseudomonadota</taxon>
        <taxon>Gammaproteobacteria</taxon>
        <taxon>Nevskiales</taxon>
        <taxon>Nevskiaceae</taxon>
        <taxon>Fontimonas</taxon>
    </lineage>
</organism>
<evidence type="ECO:0000259" key="22">
    <source>
        <dbReference type="PROSITE" id="PS50109"/>
    </source>
</evidence>
<dbReference type="Pfam" id="PF02518">
    <property type="entry name" value="HATPase_c"/>
    <property type="match status" value="1"/>
</dbReference>
<dbReference type="InterPro" id="IPR005467">
    <property type="entry name" value="His_kinase_dom"/>
</dbReference>
<reference evidence="24 25" key="1">
    <citation type="submission" date="2016-10" db="EMBL/GenBank/DDBJ databases">
        <authorList>
            <person name="de Groot N.N."/>
        </authorList>
    </citation>
    <scope>NUCLEOTIDE SEQUENCE [LARGE SCALE GENOMIC DNA]</scope>
    <source>
        <strain evidence="24 25">DSM 23609</strain>
    </source>
</reference>
<feature type="domain" description="HAMP" evidence="23">
    <location>
        <begin position="308"/>
        <end position="360"/>
    </location>
</feature>
<dbReference type="InterPro" id="IPR004358">
    <property type="entry name" value="Sig_transdc_His_kin-like_C"/>
</dbReference>
<dbReference type="SUPFAM" id="SSF55874">
    <property type="entry name" value="ATPase domain of HSP90 chaperone/DNA topoisomerase II/histidine kinase"/>
    <property type="match status" value="1"/>
</dbReference>
<dbReference type="GO" id="GO:0000155">
    <property type="term" value="F:phosphorelay sensor kinase activity"/>
    <property type="evidence" value="ECO:0007669"/>
    <property type="project" value="InterPro"/>
</dbReference>
<dbReference type="Pfam" id="PF00512">
    <property type="entry name" value="HisKA"/>
    <property type="match status" value="1"/>
</dbReference>
<dbReference type="Gene3D" id="3.30.565.10">
    <property type="entry name" value="Histidine kinase-like ATPase, C-terminal domain"/>
    <property type="match status" value="1"/>
</dbReference>
<keyword evidence="8" id="KW-0808">Transferase</keyword>
<comment type="cofactor">
    <cofactor evidence="3">
        <name>Mg(2+)</name>
        <dbReference type="ChEBI" id="CHEBI:18420"/>
    </cofactor>
</comment>
<evidence type="ECO:0000256" key="21">
    <source>
        <dbReference type="SAM" id="Phobius"/>
    </source>
</evidence>
<dbReference type="CDD" id="cd00082">
    <property type="entry name" value="HisKA"/>
    <property type="match status" value="1"/>
</dbReference>
<comment type="subcellular location">
    <subcellularLocation>
        <location evidence="4">Cell membrane</location>
        <topology evidence="4">Multi-pass membrane protein</topology>
    </subcellularLocation>
</comment>
<evidence type="ECO:0000256" key="11">
    <source>
        <dbReference type="ARBA" id="ARBA00022801"/>
    </source>
</evidence>
<dbReference type="CDD" id="cd06225">
    <property type="entry name" value="HAMP"/>
    <property type="match status" value="1"/>
</dbReference>
<keyword evidence="11" id="KW-0378">Hydrolase</keyword>
<evidence type="ECO:0000256" key="1">
    <source>
        <dbReference type="ARBA" id="ARBA00000085"/>
    </source>
</evidence>
<dbReference type="SUPFAM" id="SSF47384">
    <property type="entry name" value="Homodimeric domain of signal transducing histidine kinase"/>
    <property type="match status" value="1"/>
</dbReference>
<keyword evidence="12" id="KW-0067">ATP-binding</keyword>
<sequence>MSIRRILLLTLLLVSLLPATLLTALAFGRTRAAMLAEIESGVLRSAAAIAEDVERLILERVFDASTWNHLEVMQDLRLNDVDKRLSAFLAEMKRRHGGLYLGLHASAPDGRIVASSEPALLGTPLPPQQPWRSIRLAGSEIHIERPQNTDTGLRLRLRCAIDSAFADGRIGDLVLDVNGALLEDALDRVATADRQLLLLDTDGRVLAASHALRARGVGLGSALPGWSVGTAGSAVQTRDGAPLMPAEVIAGQHRVERIGDFAGLGWTVLLLQSRATALAPVRHMAWTFAGLLAAMAVAIVVAAGWLAAVISRPVVALTEYVRHYTQPGALPDAPPAGPGEIGELTRSFTQMVETLHRSQQSLVQASRLAALGEITALLAHEIRTPLGILRSAAQTLRAESGLSSETRELLGIIETETARLNRLVGSMLDSARTRPPQFAATDVHALIAHTHTLLAAQIRNRGISLTLRCAARRHVVECDAEQITQVLLNLVMNALQVLPRGGHVEVATRDEASRLVIDIGDDGPGIAPEDRELIFEPFVFRREGGMGLGLAVVRRILRQHGGDVVADRSPLGGALFRVWLPARESIA</sequence>
<evidence type="ECO:0000256" key="5">
    <source>
        <dbReference type="ARBA" id="ARBA00012438"/>
    </source>
</evidence>
<dbReference type="PROSITE" id="PS50109">
    <property type="entry name" value="HIS_KIN"/>
    <property type="match status" value="1"/>
</dbReference>
<dbReference type="Proteomes" id="UP000199771">
    <property type="component" value="Unassembled WGS sequence"/>
</dbReference>
<evidence type="ECO:0000313" key="25">
    <source>
        <dbReference type="Proteomes" id="UP000199771"/>
    </source>
</evidence>
<evidence type="ECO:0000256" key="20">
    <source>
        <dbReference type="ARBA" id="ARBA00041776"/>
    </source>
</evidence>